<organism evidence="1 2">
    <name type="scientific">Anaerovibrio lipolyticus</name>
    <dbReference type="NCBI Taxonomy" id="82374"/>
    <lineage>
        <taxon>Bacteria</taxon>
        <taxon>Bacillati</taxon>
        <taxon>Bacillota</taxon>
        <taxon>Negativicutes</taxon>
        <taxon>Selenomonadales</taxon>
        <taxon>Selenomonadaceae</taxon>
        <taxon>Anaerovibrio</taxon>
    </lineage>
</organism>
<protein>
    <submittedName>
        <fullName evidence="1">Uncharacterized protein</fullName>
    </submittedName>
</protein>
<keyword evidence="2" id="KW-1185">Reference proteome</keyword>
<gene>
    <name evidence="1" type="ORF">NZ47_01275</name>
</gene>
<dbReference type="Proteomes" id="UP000030993">
    <property type="component" value="Unassembled WGS sequence"/>
</dbReference>
<dbReference type="EMBL" id="JSCE01000023">
    <property type="protein sequence ID" value="KHM53024.1"/>
    <property type="molecule type" value="Genomic_DNA"/>
</dbReference>
<accession>A0A0B2JZP4</accession>
<dbReference type="RefSeq" id="WP_039205897.1">
    <property type="nucleotide sequence ID" value="NZ_JSCE01000023.1"/>
</dbReference>
<evidence type="ECO:0000313" key="1">
    <source>
        <dbReference type="EMBL" id="KHM53024.1"/>
    </source>
</evidence>
<dbReference type="STRING" id="82374.NZ47_01275"/>
<reference evidence="1 2" key="1">
    <citation type="journal article" date="2013" name="PLoS ONE">
        <title>Identification and characterization of three novel lipases belonging to families II and V from Anaerovibrio lipolyticus 5ST.</title>
        <authorList>
            <person name="Prive F."/>
            <person name="Kaderbhai N.N."/>
            <person name="Girdwood S."/>
            <person name="Worgan H.J."/>
            <person name="Pinloche E."/>
            <person name="Scollan N.D."/>
            <person name="Huws S.A."/>
            <person name="Newbold C.J."/>
        </authorList>
    </citation>
    <scope>NUCLEOTIDE SEQUENCE [LARGE SCALE GENOMIC DNA]</scope>
    <source>
        <strain evidence="1 2">5S</strain>
    </source>
</reference>
<evidence type="ECO:0000313" key="2">
    <source>
        <dbReference type="Proteomes" id="UP000030993"/>
    </source>
</evidence>
<dbReference type="AlphaFoldDB" id="A0A0B2JZP4"/>
<sequence>MAKKLHLATKSDYYSIKRIHKPKVWLPYWKALNVGRQMWYDIGLVKTGIKDETHYWVEEEQKDQQTGEVTTVIRQYEYRDNPLHPFFNLHFTQEEVDASIEEGENLLAKIA</sequence>
<name>A0A0B2JZP4_9FIRM</name>
<proteinExistence type="predicted"/>
<comment type="caution">
    <text evidence="1">The sequence shown here is derived from an EMBL/GenBank/DDBJ whole genome shotgun (WGS) entry which is preliminary data.</text>
</comment>